<evidence type="ECO:0000313" key="7">
    <source>
        <dbReference type="EMBL" id="SVE00213.1"/>
    </source>
</evidence>
<dbReference type="PANTHER" id="PTHR11766:SF1">
    <property type="entry name" value="TYROSINE--TRNA LIGASE"/>
    <property type="match status" value="1"/>
</dbReference>
<dbReference type="GO" id="GO:0006418">
    <property type="term" value="P:tRNA aminoacylation for protein translation"/>
    <property type="evidence" value="ECO:0007669"/>
    <property type="project" value="InterPro"/>
</dbReference>
<dbReference type="AlphaFoldDB" id="A0A382ZXT7"/>
<dbReference type="GO" id="GO:0005524">
    <property type="term" value="F:ATP binding"/>
    <property type="evidence" value="ECO:0007669"/>
    <property type="project" value="UniProtKB-KW"/>
</dbReference>
<evidence type="ECO:0000256" key="2">
    <source>
        <dbReference type="ARBA" id="ARBA00022741"/>
    </source>
</evidence>
<accession>A0A382ZXT7</accession>
<evidence type="ECO:0008006" key="8">
    <source>
        <dbReference type="Google" id="ProtNLM"/>
    </source>
</evidence>
<dbReference type="InterPro" id="IPR002305">
    <property type="entry name" value="aa-tRNA-synth_Ic"/>
</dbReference>
<keyword evidence="5" id="KW-0030">Aminoacyl-tRNA synthetase</keyword>
<dbReference type="GO" id="GO:0004831">
    <property type="term" value="F:tyrosine-tRNA ligase activity"/>
    <property type="evidence" value="ECO:0007669"/>
    <property type="project" value="UniProtKB-EC"/>
</dbReference>
<evidence type="ECO:0000256" key="6">
    <source>
        <dbReference type="ARBA" id="ARBA00048248"/>
    </source>
</evidence>
<keyword evidence="2" id="KW-0547">Nucleotide-binding</keyword>
<protein>
    <recommendedName>
        <fullName evidence="8">Tyrosine--tRNA ligase</fullName>
    </recommendedName>
</protein>
<comment type="catalytic activity">
    <reaction evidence="6">
        <text>tRNA(Tyr) + L-tyrosine + ATP = L-tyrosyl-tRNA(Tyr) + AMP + diphosphate + H(+)</text>
        <dbReference type="Rhea" id="RHEA:10220"/>
        <dbReference type="Rhea" id="RHEA-COMP:9706"/>
        <dbReference type="Rhea" id="RHEA-COMP:9707"/>
        <dbReference type="ChEBI" id="CHEBI:15378"/>
        <dbReference type="ChEBI" id="CHEBI:30616"/>
        <dbReference type="ChEBI" id="CHEBI:33019"/>
        <dbReference type="ChEBI" id="CHEBI:58315"/>
        <dbReference type="ChEBI" id="CHEBI:78442"/>
        <dbReference type="ChEBI" id="CHEBI:78536"/>
        <dbReference type="ChEBI" id="CHEBI:456215"/>
        <dbReference type="EC" id="6.1.1.1"/>
    </reaction>
</comment>
<dbReference type="EMBL" id="UINC01187474">
    <property type="protein sequence ID" value="SVE00213.1"/>
    <property type="molecule type" value="Genomic_DNA"/>
</dbReference>
<proteinExistence type="predicted"/>
<dbReference type="InterPro" id="IPR014729">
    <property type="entry name" value="Rossmann-like_a/b/a_fold"/>
</dbReference>
<evidence type="ECO:0000256" key="5">
    <source>
        <dbReference type="ARBA" id="ARBA00023146"/>
    </source>
</evidence>
<dbReference type="Gene3D" id="3.40.50.620">
    <property type="entry name" value="HUPs"/>
    <property type="match status" value="1"/>
</dbReference>
<dbReference type="SUPFAM" id="SSF52374">
    <property type="entry name" value="Nucleotidylyl transferase"/>
    <property type="match status" value="1"/>
</dbReference>
<feature type="non-terminal residue" evidence="7">
    <location>
        <position position="82"/>
    </location>
</feature>
<sequence>MFLPVPEQMERIREGTVEIVPEDELIEKLERSRAEDKPLVVKQGFDPTRPDLHIGHAVSIQKLRTFQELGHDVVFVMGTFTA</sequence>
<evidence type="ECO:0000256" key="1">
    <source>
        <dbReference type="ARBA" id="ARBA00022598"/>
    </source>
</evidence>
<dbReference type="Pfam" id="PF00579">
    <property type="entry name" value="tRNA-synt_1b"/>
    <property type="match status" value="1"/>
</dbReference>
<dbReference type="GO" id="GO:0005829">
    <property type="term" value="C:cytosol"/>
    <property type="evidence" value="ECO:0007669"/>
    <property type="project" value="TreeGrafter"/>
</dbReference>
<evidence type="ECO:0000256" key="4">
    <source>
        <dbReference type="ARBA" id="ARBA00022917"/>
    </source>
</evidence>
<name>A0A382ZXT7_9ZZZZ</name>
<reference evidence="7" key="1">
    <citation type="submission" date="2018-05" db="EMBL/GenBank/DDBJ databases">
        <authorList>
            <person name="Lanie J.A."/>
            <person name="Ng W.-L."/>
            <person name="Kazmierczak K.M."/>
            <person name="Andrzejewski T.M."/>
            <person name="Davidsen T.M."/>
            <person name="Wayne K.J."/>
            <person name="Tettelin H."/>
            <person name="Glass J.I."/>
            <person name="Rusch D."/>
            <person name="Podicherti R."/>
            <person name="Tsui H.-C.T."/>
            <person name="Winkler M.E."/>
        </authorList>
    </citation>
    <scope>NUCLEOTIDE SEQUENCE</scope>
</reference>
<dbReference type="PANTHER" id="PTHR11766">
    <property type="entry name" value="TYROSYL-TRNA SYNTHETASE"/>
    <property type="match status" value="1"/>
</dbReference>
<gene>
    <name evidence="7" type="ORF">METZ01_LOCUS453067</name>
</gene>
<keyword evidence="3" id="KW-0067">ATP-binding</keyword>
<keyword evidence="4" id="KW-0648">Protein biosynthesis</keyword>
<evidence type="ECO:0000256" key="3">
    <source>
        <dbReference type="ARBA" id="ARBA00022840"/>
    </source>
</evidence>
<keyword evidence="1" id="KW-0436">Ligase</keyword>
<dbReference type="InterPro" id="IPR024088">
    <property type="entry name" value="Tyr-tRNA-ligase_bac-type"/>
</dbReference>
<organism evidence="7">
    <name type="scientific">marine metagenome</name>
    <dbReference type="NCBI Taxonomy" id="408172"/>
    <lineage>
        <taxon>unclassified sequences</taxon>
        <taxon>metagenomes</taxon>
        <taxon>ecological metagenomes</taxon>
    </lineage>
</organism>